<dbReference type="InterPro" id="IPR001434">
    <property type="entry name" value="OmcB-like_DUF11"/>
</dbReference>
<proteinExistence type="predicted"/>
<dbReference type="EMBL" id="BJYR01000018">
    <property type="protein sequence ID" value="GEO00937.1"/>
    <property type="molecule type" value="Genomic_DNA"/>
</dbReference>
<protein>
    <recommendedName>
        <fullName evidence="2">DUF11 domain-containing protein</fullName>
    </recommendedName>
</protein>
<dbReference type="SUPFAM" id="SSF141072">
    <property type="entry name" value="CalX-like"/>
    <property type="match status" value="1"/>
</dbReference>
<reference evidence="3 4" key="1">
    <citation type="submission" date="2019-07" db="EMBL/GenBank/DDBJ databases">
        <title>Whole genome shotgun sequence of Novosphingobium sediminis NBRC 106119.</title>
        <authorList>
            <person name="Hosoyama A."/>
            <person name="Uohara A."/>
            <person name="Ohji S."/>
            <person name="Ichikawa N."/>
        </authorList>
    </citation>
    <scope>NUCLEOTIDE SEQUENCE [LARGE SCALE GENOMIC DNA]</scope>
    <source>
        <strain evidence="3 4">NBRC 106119</strain>
    </source>
</reference>
<keyword evidence="4" id="KW-1185">Reference proteome</keyword>
<comment type="caution">
    <text evidence="3">The sequence shown here is derived from an EMBL/GenBank/DDBJ whole genome shotgun (WGS) entry which is preliminary data.</text>
</comment>
<name>A0A512AMU9_9SPHN</name>
<evidence type="ECO:0000313" key="4">
    <source>
        <dbReference type="Proteomes" id="UP000321464"/>
    </source>
</evidence>
<dbReference type="InterPro" id="IPR038081">
    <property type="entry name" value="CalX-like_sf"/>
</dbReference>
<dbReference type="Pfam" id="PF01345">
    <property type="entry name" value="DUF11"/>
    <property type="match status" value="1"/>
</dbReference>
<organism evidence="3 4">
    <name type="scientific">Novosphingobium sediminis</name>
    <dbReference type="NCBI Taxonomy" id="707214"/>
    <lineage>
        <taxon>Bacteria</taxon>
        <taxon>Pseudomonadati</taxon>
        <taxon>Pseudomonadota</taxon>
        <taxon>Alphaproteobacteria</taxon>
        <taxon>Sphingomonadales</taxon>
        <taxon>Sphingomonadaceae</taxon>
        <taxon>Novosphingobium</taxon>
    </lineage>
</organism>
<dbReference type="AlphaFoldDB" id="A0A512AMU9"/>
<evidence type="ECO:0000259" key="2">
    <source>
        <dbReference type="Pfam" id="PF01345"/>
    </source>
</evidence>
<evidence type="ECO:0000313" key="3">
    <source>
        <dbReference type="EMBL" id="GEO00937.1"/>
    </source>
</evidence>
<dbReference type="InterPro" id="IPR047589">
    <property type="entry name" value="DUF11_rpt"/>
</dbReference>
<accession>A0A512AMU9</accession>
<feature type="domain" description="DUF11" evidence="2">
    <location>
        <begin position="446"/>
        <end position="530"/>
    </location>
</feature>
<keyword evidence="1" id="KW-0732">Signal</keyword>
<gene>
    <name evidence="3" type="ORF">NSE01_27690</name>
</gene>
<dbReference type="Proteomes" id="UP000321464">
    <property type="component" value="Unassembled WGS sequence"/>
</dbReference>
<dbReference type="Gene3D" id="2.60.40.2030">
    <property type="match status" value="1"/>
</dbReference>
<feature type="signal peptide" evidence="1">
    <location>
        <begin position="1"/>
        <end position="27"/>
    </location>
</feature>
<feature type="chain" id="PRO_5022003814" description="DUF11 domain-containing protein" evidence="1">
    <location>
        <begin position="28"/>
        <end position="547"/>
    </location>
</feature>
<evidence type="ECO:0000256" key="1">
    <source>
        <dbReference type="SAM" id="SignalP"/>
    </source>
</evidence>
<dbReference type="NCBIfam" id="TIGR01451">
    <property type="entry name" value="B_ant_repeat"/>
    <property type="match status" value="1"/>
</dbReference>
<sequence length="547" mass="55691">MRQALQQWLFRALLCALTMLLAAPAHAQLRALQNPSFEANDPAGPGTPNFEILPIASVQGWSSTTGEIELWDSNFNGVPAYQGNVFAEMNANTNGTLFQNICLINGEPFGWTFAHRARSGGPATQTARFQVASSTGTVIQTLATQSSTTANQVWNVNTGTATYNGASGLQRVQFTTSDTGSFGNFLDAIQLTLRPFVQISAASSTGGESVPSANMATLLVTGTATSAINVIVNITGGSATRGTDYTTPGNASTFTVTIPAGTYYNSPIALGINVVDDTAVETAETIAYSVSAGTGYTIANTTSCGATVQTTGTYTITDNDGRVTLRKQWADATVGDQANVTLSRGTTAIGTLAATATTAGALVTSAAPTPVVLGETVMLAETLGSGNAGRYFGTVACTGAADTNLADGLTIGAAETAITCTWTNTRVPALVVSKTSSVLSDPINTSNPKAIPGAVLRYCILVNNPGTLAGSNVAATDLLPAGITYTAGSSRSGGTCATATTVEDDDAAGADETDPYGVSFLTGTLTATATTLAPGASFAITFDATLN</sequence>